<reference evidence="2" key="1">
    <citation type="submission" date="2014-09" db="EMBL/GenBank/DDBJ databases">
        <authorList>
            <person name="Magalhaes I.L.F."/>
            <person name="Oliveira U."/>
            <person name="Santos F.R."/>
            <person name="Vidigal T.H.D.A."/>
            <person name="Brescovit A.D."/>
            <person name="Santos A.J."/>
        </authorList>
    </citation>
    <scope>NUCLEOTIDE SEQUENCE</scope>
    <source>
        <tissue evidence="2">Shoot tissue taken approximately 20 cm above the soil surface</tissue>
    </source>
</reference>
<evidence type="ECO:0000313" key="2">
    <source>
        <dbReference type="EMBL" id="JAD99709.1"/>
    </source>
</evidence>
<protein>
    <submittedName>
        <fullName evidence="2">Uncharacterized protein</fullName>
    </submittedName>
</protein>
<feature type="transmembrane region" description="Helical" evidence="1">
    <location>
        <begin position="12"/>
        <end position="31"/>
    </location>
</feature>
<keyword evidence="1" id="KW-0812">Transmembrane</keyword>
<keyword evidence="1" id="KW-0472">Membrane</keyword>
<dbReference type="EMBL" id="GBRH01198186">
    <property type="protein sequence ID" value="JAD99709.1"/>
    <property type="molecule type" value="Transcribed_RNA"/>
</dbReference>
<name>A0A0A9EG43_ARUDO</name>
<reference evidence="2" key="2">
    <citation type="journal article" date="2015" name="Data Brief">
        <title>Shoot transcriptome of the giant reed, Arundo donax.</title>
        <authorList>
            <person name="Barrero R.A."/>
            <person name="Guerrero F.D."/>
            <person name="Moolhuijzen P."/>
            <person name="Goolsby J.A."/>
            <person name="Tidwell J."/>
            <person name="Bellgard S.E."/>
            <person name="Bellgard M.I."/>
        </authorList>
    </citation>
    <scope>NUCLEOTIDE SEQUENCE</scope>
    <source>
        <tissue evidence="2">Shoot tissue taken approximately 20 cm above the soil surface</tissue>
    </source>
</reference>
<organism evidence="2">
    <name type="scientific">Arundo donax</name>
    <name type="common">Giant reed</name>
    <name type="synonym">Donax arundinaceus</name>
    <dbReference type="NCBI Taxonomy" id="35708"/>
    <lineage>
        <taxon>Eukaryota</taxon>
        <taxon>Viridiplantae</taxon>
        <taxon>Streptophyta</taxon>
        <taxon>Embryophyta</taxon>
        <taxon>Tracheophyta</taxon>
        <taxon>Spermatophyta</taxon>
        <taxon>Magnoliopsida</taxon>
        <taxon>Liliopsida</taxon>
        <taxon>Poales</taxon>
        <taxon>Poaceae</taxon>
        <taxon>PACMAD clade</taxon>
        <taxon>Arundinoideae</taxon>
        <taxon>Arundineae</taxon>
        <taxon>Arundo</taxon>
    </lineage>
</organism>
<accession>A0A0A9EG43</accession>
<dbReference type="AlphaFoldDB" id="A0A0A9EG43"/>
<proteinExistence type="predicted"/>
<evidence type="ECO:0000256" key="1">
    <source>
        <dbReference type="SAM" id="Phobius"/>
    </source>
</evidence>
<keyword evidence="1" id="KW-1133">Transmembrane helix</keyword>
<sequence length="67" mass="7913">MTLQIDSSLLRQYFYNYCIVVLGHITLHILVHITCLRQNKFELHACTHGFLTCMYWKPLLLAFTINV</sequence>